<keyword evidence="3" id="KW-1185">Reference proteome</keyword>
<accession>J0WKZ9</accession>
<dbReference type="EMBL" id="JH688527">
    <property type="protein sequence ID" value="EJD32963.1"/>
    <property type="molecule type" value="Genomic_DNA"/>
</dbReference>
<sequence>MAFTVSGVRTSDRLTPTGRFIAPTVPMKGRRRIHDDSKARKRAYYQRNAEKERERAKARQSSRNARRAKREAEAASAAASRSLLSRHLPCTSLVLGPTLRITRTALGKLFAALTEDLARWRSLDSDKEELEAVVSFLLDHCHAPVAHAVPVISQSRDIVSAVKIVASSAAALAWDAEPDRALMEGSLWSLLDELAESSSRLLVCLDEIIVLYNADPSQLQCRVAEQTLGMFTLF</sequence>
<evidence type="ECO:0000313" key="3">
    <source>
        <dbReference type="Proteomes" id="UP000006514"/>
    </source>
</evidence>
<organism evidence="2 3">
    <name type="scientific">Auricularia subglabra (strain TFB-10046 / SS5)</name>
    <name type="common">White-rot fungus</name>
    <name type="synonym">Auricularia delicata (strain TFB10046)</name>
    <dbReference type="NCBI Taxonomy" id="717982"/>
    <lineage>
        <taxon>Eukaryota</taxon>
        <taxon>Fungi</taxon>
        <taxon>Dikarya</taxon>
        <taxon>Basidiomycota</taxon>
        <taxon>Agaricomycotina</taxon>
        <taxon>Agaricomycetes</taxon>
        <taxon>Auriculariales</taxon>
        <taxon>Auriculariaceae</taxon>
        <taxon>Auricularia</taxon>
    </lineage>
</organism>
<feature type="compositionally biased region" description="Basic residues" evidence="1">
    <location>
        <begin position="58"/>
        <end position="69"/>
    </location>
</feature>
<dbReference type="KEGG" id="adl:AURDEDRAFT_131912"/>
<evidence type="ECO:0000313" key="2">
    <source>
        <dbReference type="EMBL" id="EJD32963.1"/>
    </source>
</evidence>
<feature type="compositionally biased region" description="Basic and acidic residues" evidence="1">
    <location>
        <begin position="48"/>
        <end position="57"/>
    </location>
</feature>
<feature type="region of interest" description="Disordered" evidence="1">
    <location>
        <begin position="1"/>
        <end position="72"/>
    </location>
</feature>
<protein>
    <submittedName>
        <fullName evidence="2">Uncharacterized protein</fullName>
    </submittedName>
</protein>
<gene>
    <name evidence="2" type="ORF">AURDEDRAFT_131912</name>
</gene>
<dbReference type="InParanoid" id="J0WKZ9"/>
<proteinExistence type="predicted"/>
<dbReference type="Proteomes" id="UP000006514">
    <property type="component" value="Unassembled WGS sequence"/>
</dbReference>
<name>J0WKZ9_AURST</name>
<reference evidence="3" key="1">
    <citation type="journal article" date="2012" name="Science">
        <title>The Paleozoic origin of enzymatic lignin decomposition reconstructed from 31 fungal genomes.</title>
        <authorList>
            <person name="Floudas D."/>
            <person name="Binder M."/>
            <person name="Riley R."/>
            <person name="Barry K."/>
            <person name="Blanchette R.A."/>
            <person name="Henrissat B."/>
            <person name="Martinez A.T."/>
            <person name="Otillar R."/>
            <person name="Spatafora J.W."/>
            <person name="Yadav J.S."/>
            <person name="Aerts A."/>
            <person name="Benoit I."/>
            <person name="Boyd A."/>
            <person name="Carlson A."/>
            <person name="Copeland A."/>
            <person name="Coutinho P.M."/>
            <person name="de Vries R.P."/>
            <person name="Ferreira P."/>
            <person name="Findley K."/>
            <person name="Foster B."/>
            <person name="Gaskell J."/>
            <person name="Glotzer D."/>
            <person name="Gorecki P."/>
            <person name="Heitman J."/>
            <person name="Hesse C."/>
            <person name="Hori C."/>
            <person name="Igarashi K."/>
            <person name="Jurgens J.A."/>
            <person name="Kallen N."/>
            <person name="Kersten P."/>
            <person name="Kohler A."/>
            <person name="Kuees U."/>
            <person name="Kumar T.K.A."/>
            <person name="Kuo A."/>
            <person name="LaButti K."/>
            <person name="Larrondo L.F."/>
            <person name="Lindquist E."/>
            <person name="Ling A."/>
            <person name="Lombard V."/>
            <person name="Lucas S."/>
            <person name="Lundell T."/>
            <person name="Martin R."/>
            <person name="McLaughlin D.J."/>
            <person name="Morgenstern I."/>
            <person name="Morin E."/>
            <person name="Murat C."/>
            <person name="Nagy L.G."/>
            <person name="Nolan M."/>
            <person name="Ohm R.A."/>
            <person name="Patyshakuliyeva A."/>
            <person name="Rokas A."/>
            <person name="Ruiz-Duenas F.J."/>
            <person name="Sabat G."/>
            <person name="Salamov A."/>
            <person name="Samejima M."/>
            <person name="Schmutz J."/>
            <person name="Slot J.C."/>
            <person name="St John F."/>
            <person name="Stenlid J."/>
            <person name="Sun H."/>
            <person name="Sun S."/>
            <person name="Syed K."/>
            <person name="Tsang A."/>
            <person name="Wiebenga A."/>
            <person name="Young D."/>
            <person name="Pisabarro A."/>
            <person name="Eastwood D.C."/>
            <person name="Martin F."/>
            <person name="Cullen D."/>
            <person name="Grigoriev I.V."/>
            <person name="Hibbett D.S."/>
        </authorList>
    </citation>
    <scope>NUCLEOTIDE SEQUENCE [LARGE SCALE GENOMIC DNA]</scope>
    <source>
        <strain evidence="3">TFB10046</strain>
    </source>
</reference>
<evidence type="ECO:0000256" key="1">
    <source>
        <dbReference type="SAM" id="MobiDB-lite"/>
    </source>
</evidence>
<dbReference type="AlphaFoldDB" id="J0WKZ9"/>